<name>A0ABC9DZX7_9POAL</name>
<dbReference type="Pfam" id="PF10551">
    <property type="entry name" value="MULE"/>
    <property type="match status" value="1"/>
</dbReference>
<accession>A0ABC9DZX7</accession>
<organism evidence="3 4">
    <name type="scientific">Urochloa decumbens</name>
    <dbReference type="NCBI Taxonomy" id="240449"/>
    <lineage>
        <taxon>Eukaryota</taxon>
        <taxon>Viridiplantae</taxon>
        <taxon>Streptophyta</taxon>
        <taxon>Embryophyta</taxon>
        <taxon>Tracheophyta</taxon>
        <taxon>Spermatophyta</taxon>
        <taxon>Magnoliopsida</taxon>
        <taxon>Liliopsida</taxon>
        <taxon>Poales</taxon>
        <taxon>Poaceae</taxon>
        <taxon>PACMAD clade</taxon>
        <taxon>Panicoideae</taxon>
        <taxon>Panicodae</taxon>
        <taxon>Paniceae</taxon>
        <taxon>Melinidinae</taxon>
        <taxon>Urochloa</taxon>
    </lineage>
</organism>
<evidence type="ECO:0000256" key="1">
    <source>
        <dbReference type="RuleBase" id="RU367018"/>
    </source>
</evidence>
<dbReference type="Proteomes" id="UP001497457">
    <property type="component" value="Chromosome 35b"/>
</dbReference>
<dbReference type="GO" id="GO:0008270">
    <property type="term" value="F:zinc ion binding"/>
    <property type="evidence" value="ECO:0007669"/>
    <property type="project" value="UniProtKB-UniRule"/>
</dbReference>
<evidence type="ECO:0000313" key="4">
    <source>
        <dbReference type="Proteomes" id="UP001497457"/>
    </source>
</evidence>
<keyword evidence="4" id="KW-1185">Reference proteome</keyword>
<keyword evidence="1" id="KW-0863">Zinc-finger</keyword>
<dbReference type="PANTHER" id="PTHR31669:SF307">
    <property type="entry name" value="PROTEIN FAR1-RELATED SEQUENCE"/>
    <property type="match status" value="1"/>
</dbReference>
<evidence type="ECO:0000259" key="2">
    <source>
        <dbReference type="Pfam" id="PF10551"/>
    </source>
</evidence>
<dbReference type="PANTHER" id="PTHR31669">
    <property type="entry name" value="PROTEIN FAR1-RELATED SEQUENCE 10-RELATED"/>
    <property type="match status" value="1"/>
</dbReference>
<comment type="subcellular location">
    <subcellularLocation>
        <location evidence="1">Nucleus</location>
    </subcellularLocation>
</comment>
<dbReference type="InterPro" id="IPR031052">
    <property type="entry name" value="FHY3/FAR1"/>
</dbReference>
<keyword evidence="1" id="KW-0479">Metal-binding</keyword>
<dbReference type="InterPro" id="IPR018289">
    <property type="entry name" value="MULE_transposase_dom"/>
</dbReference>
<dbReference type="GO" id="GO:0006355">
    <property type="term" value="P:regulation of DNA-templated transcription"/>
    <property type="evidence" value="ECO:0007669"/>
    <property type="project" value="UniProtKB-UniRule"/>
</dbReference>
<dbReference type="GO" id="GO:0005634">
    <property type="term" value="C:nucleus"/>
    <property type="evidence" value="ECO:0007669"/>
    <property type="project" value="UniProtKB-SubCell"/>
</dbReference>
<gene>
    <name evidence="3" type="ORF">URODEC1_LOCUS90165</name>
</gene>
<keyword evidence="1" id="KW-0862">Zinc</keyword>
<reference evidence="3" key="1">
    <citation type="submission" date="2024-10" db="EMBL/GenBank/DDBJ databases">
        <authorList>
            <person name="Ryan C."/>
        </authorList>
    </citation>
    <scope>NUCLEOTIDE SEQUENCE [LARGE SCALE GENOMIC DNA]</scope>
</reference>
<protein>
    <recommendedName>
        <fullName evidence="1">Protein FAR1-RELATED SEQUENCE</fullName>
    </recommendedName>
</protein>
<sequence length="666" mass="76636">MDNHEFGKVGDEAGCMDVLAGVGTDRAVIETIMVEEEGESSNPVGEVAEHLLAVNLNDVPAASVCASSNQCYELAAVEGGECDDVEVSSNGTGVVPWKTRNRAISGPDFREKLEGKMGALEHALLKFADRKNPYIISPDVGTEFDHVEEAYEYYNLYSWECGFGIKWGKERIADNKESRKLPLEQRYKLGREINCSCSGRPGVGLKTSSCRTQCTARIRLARTSDHGRIVAEHVAEHNHALSETYGENKQWPSHHHLDRYTKDLIRMLRENNIGITKLYSILGSFFGKMANVPATKRSLKYLCQKINREHAEGDIKKTLDQFSAMMKDDPGFKYIIDPDDDGRIRTLMWTNSRSRMQYEHFGDAITFDTTYKTNMYEMPFELFVGVNNHFQSVLLGGVLMTDETIESFKWVFREFAKLMGGKEPMTILIDQCRAMEVAIAEEWKNTVHRWCKWHVLKRIAECLGVKYTGDKDFQNKFHRLVNEMMTIDEFEAAWGQLMKDYALEDNAFMKQVFAVREMWVKSYFKDVFCARMTSTQRSESANMMLKNIVPPNSTLHKFVEQYDKLQYIRDEEENYQEKRSKLESRKRNVGGPLVVHAYKLYTPNVHSMFCEIKDKSENYRCIPVVPGVEYIAEHYNLDFVQKWYKGRYKVSVTEDGSMYECECGLH</sequence>
<feature type="domain" description="MULE transposase" evidence="2">
    <location>
        <begin position="365"/>
        <end position="457"/>
    </location>
</feature>
<keyword evidence="1" id="KW-0539">Nucleus</keyword>
<evidence type="ECO:0000313" key="3">
    <source>
        <dbReference type="EMBL" id="CAL5047947.1"/>
    </source>
</evidence>
<dbReference type="AlphaFoldDB" id="A0ABC9DZX7"/>
<proteinExistence type="inferred from homology"/>
<dbReference type="EMBL" id="OZ075145">
    <property type="protein sequence ID" value="CAL5047947.1"/>
    <property type="molecule type" value="Genomic_DNA"/>
</dbReference>
<comment type="function">
    <text evidence="1">Putative transcription activator involved in regulating light control of development.</text>
</comment>
<comment type="similarity">
    <text evidence="1">Belongs to the FHY3/FAR1 family.</text>
</comment>